<dbReference type="GO" id="GO:0051596">
    <property type="term" value="P:methylglyoxal catabolic process"/>
    <property type="evidence" value="ECO:0007669"/>
    <property type="project" value="InterPro"/>
</dbReference>
<dbReference type="STRING" id="1385520.N802_06655"/>
<dbReference type="CDD" id="cd19150">
    <property type="entry name" value="AKR_AKR14A1"/>
    <property type="match status" value="1"/>
</dbReference>
<dbReference type="NCBIfam" id="NF007388">
    <property type="entry name" value="PRK09912.1"/>
    <property type="match status" value="1"/>
</dbReference>
<name>A0A0A0IZA3_9MICO</name>
<evidence type="ECO:0000256" key="2">
    <source>
        <dbReference type="ARBA" id="ARBA00022857"/>
    </source>
</evidence>
<keyword evidence="2" id="KW-0521">NADP</keyword>
<comment type="caution">
    <text evidence="5">The sequence shown here is derived from an EMBL/GenBank/DDBJ whole genome shotgun (WGS) entry which is preliminary data.</text>
</comment>
<organism evidence="5 6">
    <name type="scientific">Knoellia sinensis KCTC 19936</name>
    <dbReference type="NCBI Taxonomy" id="1385520"/>
    <lineage>
        <taxon>Bacteria</taxon>
        <taxon>Bacillati</taxon>
        <taxon>Actinomycetota</taxon>
        <taxon>Actinomycetes</taxon>
        <taxon>Micrococcales</taxon>
        <taxon>Intrasporangiaceae</taxon>
        <taxon>Knoellia</taxon>
    </lineage>
</organism>
<dbReference type="OrthoDB" id="9768793at2"/>
<dbReference type="InterPro" id="IPR023210">
    <property type="entry name" value="NADP_OxRdtase_dom"/>
</dbReference>
<dbReference type="PANTHER" id="PTHR43150:SF4">
    <property type="entry name" value="L-GLYCERALDEHYDE 3-PHOSPHATE REDUCTASE"/>
    <property type="match status" value="1"/>
</dbReference>
<reference evidence="5 6" key="1">
    <citation type="submission" date="2013-08" db="EMBL/GenBank/DDBJ databases">
        <title>The genome sequence of Knoellia sinensis.</title>
        <authorList>
            <person name="Zhu W."/>
            <person name="Wang G."/>
        </authorList>
    </citation>
    <scope>NUCLEOTIDE SEQUENCE [LARGE SCALE GENOMIC DNA]</scope>
    <source>
        <strain evidence="5 6">KCTC 19936</strain>
    </source>
</reference>
<dbReference type="InterPro" id="IPR036812">
    <property type="entry name" value="NAD(P)_OxRdtase_dom_sf"/>
</dbReference>
<comment type="similarity">
    <text evidence="1">Belongs to the shaker potassium channel beta subunit family.</text>
</comment>
<dbReference type="Pfam" id="PF00248">
    <property type="entry name" value="Aldo_ket_red"/>
    <property type="match status" value="1"/>
</dbReference>
<dbReference type="RefSeq" id="WP_035918494.1">
    <property type="nucleotide sequence ID" value="NZ_AVPJ01000018.1"/>
</dbReference>
<dbReference type="eggNOG" id="COG0667">
    <property type="taxonomic scope" value="Bacteria"/>
</dbReference>
<dbReference type="EMBL" id="AVPJ01000018">
    <property type="protein sequence ID" value="KGN30490.1"/>
    <property type="molecule type" value="Genomic_DNA"/>
</dbReference>
<gene>
    <name evidence="5" type="ORF">N802_06655</name>
</gene>
<keyword evidence="3" id="KW-0560">Oxidoreductase</keyword>
<evidence type="ECO:0000313" key="6">
    <source>
        <dbReference type="Proteomes" id="UP000030002"/>
    </source>
</evidence>
<proteinExistence type="inferred from homology"/>
<sequence length="348" mass="38379">MTFHVDEYKAAAGRYRAGMPFRRVGRSGLDLPAISLGLWHNFGDDVPLERQQAILRRAFDKGITHFDLANNYGPPYGSAERNFGTLFARDFRPYRDELVISSKAGYDMWPGPYGQGGGSRKYILASADQSLKRMGLDYVDIFYSHRFDDATPLEETMGALDSLVRQGKALYVGISSYSGPRTREAVDILRELGTPLLIHQPSYSMLNRWVEEDLLDVLGESGVGCIAFSPLAQGMLTDKYLKGIPEGSRASQGKSLSPDLLTEESLKHVRALNALAKKRGQSLAQMAIAWLLRDDRVTSVLVGASSVEQLDDNLLAVKNLSFTDEELTKIDKHAVDAGINLWAKSSGG</sequence>
<dbReference type="GO" id="GO:0016616">
    <property type="term" value="F:oxidoreductase activity, acting on the CH-OH group of donors, NAD or NADP as acceptor"/>
    <property type="evidence" value="ECO:0007669"/>
    <property type="project" value="InterPro"/>
</dbReference>
<feature type="domain" description="NADP-dependent oxidoreductase" evidence="4">
    <location>
        <begin position="34"/>
        <end position="333"/>
    </location>
</feature>
<protein>
    <submittedName>
        <fullName evidence="5">L-glyceraldehyde 3-phosphate reductase</fullName>
    </submittedName>
</protein>
<accession>A0A0A0IZA3</accession>
<dbReference type="InterPro" id="IPR047628">
    <property type="entry name" value="GAP_reductase"/>
</dbReference>
<dbReference type="InterPro" id="IPR005399">
    <property type="entry name" value="K_chnl_volt-dep_bsu_KCNAB-rel"/>
</dbReference>
<evidence type="ECO:0000259" key="4">
    <source>
        <dbReference type="Pfam" id="PF00248"/>
    </source>
</evidence>
<dbReference type="PANTHER" id="PTHR43150">
    <property type="entry name" value="HYPERKINETIC, ISOFORM M"/>
    <property type="match status" value="1"/>
</dbReference>
<dbReference type="Proteomes" id="UP000030002">
    <property type="component" value="Unassembled WGS sequence"/>
</dbReference>
<evidence type="ECO:0000313" key="5">
    <source>
        <dbReference type="EMBL" id="KGN30490.1"/>
    </source>
</evidence>
<dbReference type="SUPFAM" id="SSF51430">
    <property type="entry name" value="NAD(P)-linked oxidoreductase"/>
    <property type="match status" value="1"/>
</dbReference>
<dbReference type="AlphaFoldDB" id="A0A0A0IZA3"/>
<keyword evidence="6" id="KW-1185">Reference proteome</keyword>
<dbReference type="Gene3D" id="3.20.20.100">
    <property type="entry name" value="NADP-dependent oxidoreductase domain"/>
    <property type="match status" value="1"/>
</dbReference>
<evidence type="ECO:0000256" key="3">
    <source>
        <dbReference type="ARBA" id="ARBA00023002"/>
    </source>
</evidence>
<evidence type="ECO:0000256" key="1">
    <source>
        <dbReference type="ARBA" id="ARBA00006515"/>
    </source>
</evidence>